<dbReference type="GO" id="GO:0005044">
    <property type="term" value="F:scavenger receptor activity"/>
    <property type="evidence" value="ECO:0007669"/>
    <property type="project" value="InterPro"/>
</dbReference>
<organism evidence="2 3">
    <name type="scientific">Crassostrea virginica</name>
    <name type="common">Eastern oyster</name>
    <dbReference type="NCBI Taxonomy" id="6565"/>
    <lineage>
        <taxon>Eukaryota</taxon>
        <taxon>Metazoa</taxon>
        <taxon>Spiralia</taxon>
        <taxon>Lophotrochozoa</taxon>
        <taxon>Mollusca</taxon>
        <taxon>Bivalvia</taxon>
        <taxon>Autobranchia</taxon>
        <taxon>Pteriomorphia</taxon>
        <taxon>Ostreida</taxon>
        <taxon>Ostreoidea</taxon>
        <taxon>Ostreidae</taxon>
        <taxon>Crassostrea</taxon>
    </lineage>
</organism>
<dbReference type="PANTHER" id="PTHR24043:SF8">
    <property type="entry name" value="EGF-LIKE DOMAIN-CONTAINING PROTEIN"/>
    <property type="match status" value="1"/>
</dbReference>
<reference evidence="3" key="1">
    <citation type="submission" date="2025-08" db="UniProtKB">
        <authorList>
            <consortium name="RefSeq"/>
        </authorList>
    </citation>
    <scope>IDENTIFICATION</scope>
    <source>
        <tissue evidence="3">Whole sample</tissue>
    </source>
</reference>
<dbReference type="OrthoDB" id="6194760at2759"/>
<dbReference type="InterPro" id="IPR042635">
    <property type="entry name" value="MEGF10/SREC1/2-like"/>
</dbReference>
<name>A0A8B8AVP2_CRAVI</name>
<dbReference type="Proteomes" id="UP000694844">
    <property type="component" value="Chromosome 7"/>
</dbReference>
<protein>
    <submittedName>
        <fullName evidence="3">Multiple epidermal growth factor-like domains protein 10</fullName>
    </submittedName>
</protein>
<proteinExistence type="predicted"/>
<keyword evidence="2" id="KW-1185">Reference proteome</keyword>
<dbReference type="GeneID" id="111104883"/>
<evidence type="ECO:0000313" key="2">
    <source>
        <dbReference type="Proteomes" id="UP000694844"/>
    </source>
</evidence>
<dbReference type="Gene3D" id="2.170.300.10">
    <property type="entry name" value="Tie2 ligand-binding domain superfamily"/>
    <property type="match status" value="8"/>
</dbReference>
<dbReference type="PANTHER" id="PTHR24043">
    <property type="entry name" value="SCAVENGER RECEPTOR CLASS F"/>
    <property type="match status" value="1"/>
</dbReference>
<gene>
    <name evidence="3" type="primary">LOC111104883</name>
</gene>
<dbReference type="KEGG" id="cvn:111104883"/>
<dbReference type="AlphaFoldDB" id="A0A8B8AVP2"/>
<evidence type="ECO:0000313" key="3">
    <source>
        <dbReference type="RefSeq" id="XP_022294758.1"/>
    </source>
</evidence>
<accession>A0A8B8AVP2</accession>
<evidence type="ECO:0000256" key="1">
    <source>
        <dbReference type="ARBA" id="ARBA00022536"/>
    </source>
</evidence>
<dbReference type="RefSeq" id="XP_022294758.1">
    <property type="nucleotide sequence ID" value="XM_022439050.1"/>
</dbReference>
<keyword evidence="1" id="KW-0245">EGF-like domain</keyword>
<sequence>MLTTSDEGTPPVVFDDTINDACKPGYHGRFCTEVCRYPNYGPLCEEGCNCLKEHCHHITGCFNPALVVTHSTSEDQLLITETSEPTTVKSTRRNACKPGYHGRFCTEVCRYPNYGPLCEEGCNCLKEHCHHITGCFNPALVVTHSTSEDQLLITETSEPTTVKSTRRNACKPGYHGRFCTEVCRYPNYGPLCEEGCNCLKEHCHHITGCFNPALVVTHSTSEDQLLITETSEPTTVKSTRRNACKPGYHGRFCTEVCRYPNYGPLCEEGCNCLKEHCHHITGCFNPALVVTHSTSEDQLLITETSEPTTVKSTRRNGIYQMDLSFFHSLSLSVSFFLRVLIVQPGYHGRFCTEVCRYPNYGPLCEEGCNCLKEHCHHITGCFNPALVVTHSTSEDQLLITETSEPTTVKSTRRNACKPGYHGRFCTEVCRYPNYGPLCEEGCNCLKEHCHHITGCFNPALVVTHSTSEDQLLITETSEPTTVKSTRRNACKPGYHGRFCTEVCRYPNYGPLCEEGCNCLKEHCHHITGCFNPALVVTHSTSEDQLLITETSEPTTVKSTRRNACKPGYHGRFCTEVCRYPNYGPLCEEGCNCLKEHCHHITGCFNPALVVTHSTSEDQLLITETSEPTTVKSTRRNGIYQMDLSFFHSLSLSVSFFLRVLMLENILNFSSISLVRVVHIKNQQQRWVWRY</sequence>